<dbReference type="InterPro" id="IPR001845">
    <property type="entry name" value="HTH_ArsR_DNA-bd_dom"/>
</dbReference>
<dbReference type="CDD" id="cd00090">
    <property type="entry name" value="HTH_ARSR"/>
    <property type="match status" value="1"/>
</dbReference>
<protein>
    <submittedName>
        <fullName evidence="3">Arsenate reductase</fullName>
    </submittedName>
</protein>
<dbReference type="STRING" id="61595.SAMN05421644_13727"/>
<reference evidence="4" key="1">
    <citation type="submission" date="2016-10" db="EMBL/GenBank/DDBJ databases">
        <authorList>
            <person name="Varghese N."/>
            <person name="Submissions S."/>
        </authorList>
    </citation>
    <scope>NUCLEOTIDE SEQUENCE [LARGE SCALE GENOMIC DNA]</scope>
    <source>
        <strain evidence="4">DSM 173</strain>
    </source>
</reference>
<dbReference type="EMBL" id="FNOW01000037">
    <property type="protein sequence ID" value="SDY19802.1"/>
    <property type="molecule type" value="Genomic_DNA"/>
</dbReference>
<evidence type="ECO:0000313" key="3">
    <source>
        <dbReference type="EMBL" id="SDY19802.1"/>
    </source>
</evidence>
<dbReference type="OrthoDB" id="9793058at2"/>
<dbReference type="InterPro" id="IPR036390">
    <property type="entry name" value="WH_DNA-bd_sf"/>
</dbReference>
<dbReference type="NCBIfam" id="NF007528">
    <property type="entry name" value="PRK10141.1"/>
    <property type="match status" value="1"/>
</dbReference>
<dbReference type="SMART" id="SM00226">
    <property type="entry name" value="LMWPc"/>
    <property type="match status" value="1"/>
</dbReference>
<dbReference type="PANTHER" id="PTHR43428">
    <property type="entry name" value="ARSENATE REDUCTASE"/>
    <property type="match status" value="1"/>
</dbReference>
<evidence type="ECO:0000256" key="1">
    <source>
        <dbReference type="ARBA" id="ARBA00022849"/>
    </source>
</evidence>
<dbReference type="Gene3D" id="1.10.10.10">
    <property type="entry name" value="Winged helix-like DNA-binding domain superfamily/Winged helix DNA-binding domain"/>
    <property type="match status" value="1"/>
</dbReference>
<dbReference type="CDD" id="cd16345">
    <property type="entry name" value="LMWP_ArsC"/>
    <property type="match status" value="1"/>
</dbReference>
<dbReference type="SUPFAM" id="SSF52788">
    <property type="entry name" value="Phosphotyrosine protein phosphatases I"/>
    <property type="match status" value="1"/>
</dbReference>
<dbReference type="AlphaFoldDB" id="A0A1H3HWN8"/>
<evidence type="ECO:0000259" key="2">
    <source>
        <dbReference type="PROSITE" id="PS50987"/>
    </source>
</evidence>
<dbReference type="RefSeq" id="WP_091334592.1">
    <property type="nucleotide sequence ID" value="NZ_FNOW01000037.1"/>
</dbReference>
<dbReference type="InterPro" id="IPR023485">
    <property type="entry name" value="Ptyr_pPase"/>
</dbReference>
<dbReference type="GO" id="GO:0046685">
    <property type="term" value="P:response to arsenic-containing substance"/>
    <property type="evidence" value="ECO:0007669"/>
    <property type="project" value="UniProtKB-KW"/>
</dbReference>
<dbReference type="GO" id="GO:0003700">
    <property type="term" value="F:DNA-binding transcription factor activity"/>
    <property type="evidence" value="ECO:0007669"/>
    <property type="project" value="InterPro"/>
</dbReference>
<keyword evidence="4" id="KW-1185">Reference proteome</keyword>
<proteinExistence type="predicted"/>
<dbReference type="InterPro" id="IPR036196">
    <property type="entry name" value="Ptyr_pPase_sf"/>
</dbReference>
<feature type="domain" description="HTH arsR-type" evidence="2">
    <location>
        <begin position="1"/>
        <end position="92"/>
    </location>
</feature>
<gene>
    <name evidence="3" type="ORF">SAMN05421644_13727</name>
</gene>
<dbReference type="SMART" id="SM00418">
    <property type="entry name" value="HTH_ARSR"/>
    <property type="match status" value="1"/>
</dbReference>
<dbReference type="PANTHER" id="PTHR43428:SF1">
    <property type="entry name" value="ARSENATE REDUCTASE"/>
    <property type="match status" value="1"/>
</dbReference>
<dbReference type="InterPro" id="IPR011991">
    <property type="entry name" value="ArsR-like_HTH"/>
</dbReference>
<dbReference type="Pfam" id="PF01022">
    <property type="entry name" value="HTH_5"/>
    <property type="match status" value="1"/>
</dbReference>
<keyword evidence="1" id="KW-0059">Arsenical resistance</keyword>
<dbReference type="Gene3D" id="3.40.50.2300">
    <property type="match status" value="1"/>
</dbReference>
<accession>A0A1H3HWN8</accession>
<dbReference type="Proteomes" id="UP000198672">
    <property type="component" value="Unassembled WGS sequence"/>
</dbReference>
<organism evidence="3 4">
    <name type="scientific">Allochromatium warmingii</name>
    <name type="common">Chromatium warmingii</name>
    <dbReference type="NCBI Taxonomy" id="61595"/>
    <lineage>
        <taxon>Bacteria</taxon>
        <taxon>Pseudomonadati</taxon>
        <taxon>Pseudomonadota</taxon>
        <taxon>Gammaproteobacteria</taxon>
        <taxon>Chromatiales</taxon>
        <taxon>Chromatiaceae</taxon>
        <taxon>Allochromatium</taxon>
    </lineage>
</organism>
<evidence type="ECO:0000313" key="4">
    <source>
        <dbReference type="Proteomes" id="UP000198672"/>
    </source>
</evidence>
<dbReference type="Pfam" id="PF01451">
    <property type="entry name" value="LMWPc"/>
    <property type="match status" value="1"/>
</dbReference>
<dbReference type="InterPro" id="IPR036388">
    <property type="entry name" value="WH-like_DNA-bd_sf"/>
</dbReference>
<dbReference type="PROSITE" id="PS50987">
    <property type="entry name" value="HTH_ARSR_2"/>
    <property type="match status" value="1"/>
</dbReference>
<dbReference type="SUPFAM" id="SSF46785">
    <property type="entry name" value="Winged helix' DNA-binding domain"/>
    <property type="match status" value="1"/>
</dbReference>
<name>A0A1H3HWN8_ALLWA</name>
<sequence>MQTITPRDLFTALAQETRLRCLLLLATHGELCVCELTHATGIAQPHISRHLAQLRELGLVQDRREGVWMHYRLYPDLPDWIRTILRETGAVAVTQRPFIDDARTLATLTHRPERVTLPAPLVAMPHVSHLVPNHPQQLEPEPAMSERVYNVLFLCTGNSARSILAERMLDRWGNRHFRGFSAGSHPKGAVHPLALELLRRNNYLTDGLRSKDWAEFAQPDAPVMDFVFTVCDQAAGEVCPVWPGQPMTAHWGLPDPAAVEGDAVTRMMAFRTAFRELENRIKIFTALPLKSLDRLKLQRELDRIGTTQAPAPTAADA</sequence>
<dbReference type="PRINTS" id="PR00778">
    <property type="entry name" value="HTHARSR"/>
</dbReference>
<dbReference type="NCBIfam" id="NF033788">
    <property type="entry name" value="HTH_metalloreg"/>
    <property type="match status" value="1"/>
</dbReference>